<evidence type="ECO:0000313" key="2">
    <source>
        <dbReference type="Proteomes" id="UP000468638"/>
    </source>
</evidence>
<accession>A0A6I5A5B4</accession>
<dbReference type="AlphaFoldDB" id="A0A6I5A5B4"/>
<reference evidence="1 2" key="1">
    <citation type="submission" date="2019-11" db="EMBL/GenBank/DDBJ databases">
        <title>Genome sequences of 17 halophilic strains isolated from different environments.</title>
        <authorList>
            <person name="Furrow R.E."/>
        </authorList>
    </citation>
    <scope>NUCLEOTIDE SEQUENCE [LARGE SCALE GENOMIC DNA]</scope>
    <source>
        <strain evidence="1 2">22514_16_FS</strain>
    </source>
</reference>
<sequence length="67" mass="7274">MRKSLALLFIGIALLGGCSSLEDAEKLTNKAGEVAKQADTLGDKVKKAIKSLQRAGFVVTYRHSRLR</sequence>
<gene>
    <name evidence="1" type="ORF">GLW05_18120</name>
</gene>
<dbReference type="RefSeq" id="WP_160850456.1">
    <property type="nucleotide sequence ID" value="NZ_WMEQ01000017.1"/>
</dbReference>
<proteinExistence type="predicted"/>
<dbReference type="Proteomes" id="UP000468638">
    <property type="component" value="Unassembled WGS sequence"/>
</dbReference>
<dbReference type="PROSITE" id="PS51257">
    <property type="entry name" value="PROKAR_LIPOPROTEIN"/>
    <property type="match status" value="1"/>
</dbReference>
<name>A0A6I5A5B4_9BACI</name>
<organism evidence="1 2">
    <name type="scientific">Pontibacillus yanchengensis</name>
    <dbReference type="NCBI Taxonomy" id="462910"/>
    <lineage>
        <taxon>Bacteria</taxon>
        <taxon>Bacillati</taxon>
        <taxon>Bacillota</taxon>
        <taxon>Bacilli</taxon>
        <taxon>Bacillales</taxon>
        <taxon>Bacillaceae</taxon>
        <taxon>Pontibacillus</taxon>
    </lineage>
</organism>
<evidence type="ECO:0000313" key="1">
    <source>
        <dbReference type="EMBL" id="MYL35500.1"/>
    </source>
</evidence>
<dbReference type="EMBL" id="WMEQ01000017">
    <property type="protein sequence ID" value="MYL35500.1"/>
    <property type="molecule type" value="Genomic_DNA"/>
</dbReference>
<protein>
    <submittedName>
        <fullName evidence="1">Uncharacterized protein</fullName>
    </submittedName>
</protein>
<comment type="caution">
    <text evidence="1">The sequence shown here is derived from an EMBL/GenBank/DDBJ whole genome shotgun (WGS) entry which is preliminary data.</text>
</comment>